<organism evidence="2 3">
    <name type="scientific">Pleurodeles waltl</name>
    <name type="common">Iberian ribbed newt</name>
    <dbReference type="NCBI Taxonomy" id="8319"/>
    <lineage>
        <taxon>Eukaryota</taxon>
        <taxon>Metazoa</taxon>
        <taxon>Chordata</taxon>
        <taxon>Craniata</taxon>
        <taxon>Vertebrata</taxon>
        <taxon>Euteleostomi</taxon>
        <taxon>Amphibia</taxon>
        <taxon>Batrachia</taxon>
        <taxon>Caudata</taxon>
        <taxon>Salamandroidea</taxon>
        <taxon>Salamandridae</taxon>
        <taxon>Pleurodelinae</taxon>
        <taxon>Pleurodeles</taxon>
    </lineage>
</organism>
<comment type="caution">
    <text evidence="2">The sequence shown here is derived from an EMBL/GenBank/DDBJ whole genome shotgun (WGS) entry which is preliminary data.</text>
</comment>
<evidence type="ECO:0000313" key="3">
    <source>
        <dbReference type="Proteomes" id="UP001066276"/>
    </source>
</evidence>
<reference evidence="2" key="1">
    <citation type="journal article" date="2022" name="bioRxiv">
        <title>Sequencing and chromosome-scale assembly of the giantPleurodeles waltlgenome.</title>
        <authorList>
            <person name="Brown T."/>
            <person name="Elewa A."/>
            <person name="Iarovenko S."/>
            <person name="Subramanian E."/>
            <person name="Araus A.J."/>
            <person name="Petzold A."/>
            <person name="Susuki M."/>
            <person name="Suzuki K.-i.T."/>
            <person name="Hayashi T."/>
            <person name="Toyoda A."/>
            <person name="Oliveira C."/>
            <person name="Osipova E."/>
            <person name="Leigh N.D."/>
            <person name="Simon A."/>
            <person name="Yun M.H."/>
        </authorList>
    </citation>
    <scope>NUCLEOTIDE SEQUENCE</scope>
    <source>
        <strain evidence="2">20211129_DDA</strain>
        <tissue evidence="2">Liver</tissue>
    </source>
</reference>
<protein>
    <submittedName>
        <fullName evidence="2">Uncharacterized protein</fullName>
    </submittedName>
</protein>
<evidence type="ECO:0000313" key="2">
    <source>
        <dbReference type="EMBL" id="KAJ1218971.1"/>
    </source>
</evidence>
<sequence length="81" mass="9096">MPLGTPGVHSGLRKAPRSFPETGFLTQKHFWPLTAGQRRMQRQGFIRAHTAKEGGKDRRRKTRPGALTTRTTPKRRSIAGC</sequence>
<dbReference type="AlphaFoldDB" id="A0AAV7X1V0"/>
<accession>A0AAV7X1V0</accession>
<dbReference type="Proteomes" id="UP001066276">
    <property type="component" value="Chromosome 1_1"/>
</dbReference>
<evidence type="ECO:0000256" key="1">
    <source>
        <dbReference type="SAM" id="MobiDB-lite"/>
    </source>
</evidence>
<keyword evidence="3" id="KW-1185">Reference proteome</keyword>
<feature type="region of interest" description="Disordered" evidence="1">
    <location>
        <begin position="1"/>
        <end position="21"/>
    </location>
</feature>
<feature type="region of interest" description="Disordered" evidence="1">
    <location>
        <begin position="49"/>
        <end position="81"/>
    </location>
</feature>
<proteinExistence type="predicted"/>
<name>A0AAV7X1V0_PLEWA</name>
<gene>
    <name evidence="2" type="ORF">NDU88_006542</name>
</gene>
<dbReference type="EMBL" id="JANPWB010000001">
    <property type="protein sequence ID" value="KAJ1218971.1"/>
    <property type="molecule type" value="Genomic_DNA"/>
</dbReference>
<feature type="compositionally biased region" description="Basic residues" evidence="1">
    <location>
        <begin position="72"/>
        <end position="81"/>
    </location>
</feature>